<sequence>MTRNNGRASGIDRLRGAVSTWARQFTRASISLPQARYEPLRRAFGRWQNADCGPRSPKIYVCRRGRCSSRLRSDELNLRETYIHTGKTSDTILAKQEQLAPSCARC</sequence>
<reference evidence="1 2" key="1">
    <citation type="journal article" date="2018" name="Biotechnol. Biofuels">
        <title>Integrative visual omics of the white-rot fungus Polyporus brumalis exposes the biotechnological potential of its oxidative enzymes for delignifying raw plant biomass.</title>
        <authorList>
            <person name="Miyauchi S."/>
            <person name="Rancon A."/>
            <person name="Drula E."/>
            <person name="Hage H."/>
            <person name="Chaduli D."/>
            <person name="Favel A."/>
            <person name="Grisel S."/>
            <person name="Henrissat B."/>
            <person name="Herpoel-Gimbert I."/>
            <person name="Ruiz-Duenas F.J."/>
            <person name="Chevret D."/>
            <person name="Hainaut M."/>
            <person name="Lin J."/>
            <person name="Wang M."/>
            <person name="Pangilinan J."/>
            <person name="Lipzen A."/>
            <person name="Lesage-Meessen L."/>
            <person name="Navarro D."/>
            <person name="Riley R."/>
            <person name="Grigoriev I.V."/>
            <person name="Zhou S."/>
            <person name="Raouche S."/>
            <person name="Rosso M.N."/>
        </authorList>
    </citation>
    <scope>NUCLEOTIDE SEQUENCE [LARGE SCALE GENOMIC DNA]</scope>
    <source>
        <strain evidence="1 2">BRFM 1820</strain>
    </source>
</reference>
<dbReference type="Proteomes" id="UP000256964">
    <property type="component" value="Unassembled WGS sequence"/>
</dbReference>
<organism evidence="1 2">
    <name type="scientific">Lentinus brumalis</name>
    <dbReference type="NCBI Taxonomy" id="2498619"/>
    <lineage>
        <taxon>Eukaryota</taxon>
        <taxon>Fungi</taxon>
        <taxon>Dikarya</taxon>
        <taxon>Basidiomycota</taxon>
        <taxon>Agaricomycotina</taxon>
        <taxon>Agaricomycetes</taxon>
        <taxon>Polyporales</taxon>
        <taxon>Polyporaceae</taxon>
        <taxon>Lentinus</taxon>
    </lineage>
</organism>
<dbReference type="EMBL" id="KZ857461">
    <property type="protein sequence ID" value="RDX43677.1"/>
    <property type="molecule type" value="Genomic_DNA"/>
</dbReference>
<keyword evidence="2" id="KW-1185">Reference proteome</keyword>
<gene>
    <name evidence="1" type="ORF">OH76DRAFT_1409929</name>
</gene>
<dbReference type="AlphaFoldDB" id="A0A371CTT5"/>
<protein>
    <submittedName>
        <fullName evidence="1">Uncharacterized protein</fullName>
    </submittedName>
</protein>
<accession>A0A371CTT5</accession>
<name>A0A371CTT5_9APHY</name>
<evidence type="ECO:0000313" key="1">
    <source>
        <dbReference type="EMBL" id="RDX43677.1"/>
    </source>
</evidence>
<proteinExistence type="predicted"/>
<evidence type="ECO:0000313" key="2">
    <source>
        <dbReference type="Proteomes" id="UP000256964"/>
    </source>
</evidence>